<comment type="caution">
    <text evidence="2">The sequence shown here is derived from an EMBL/GenBank/DDBJ whole genome shotgun (WGS) entry which is preliminary data.</text>
</comment>
<protein>
    <submittedName>
        <fullName evidence="2">Uncharacterized protein</fullName>
    </submittedName>
</protein>
<dbReference type="EMBL" id="SSTI01000004">
    <property type="protein sequence ID" value="THG40448.1"/>
    <property type="molecule type" value="Genomic_DNA"/>
</dbReference>
<proteinExistence type="predicted"/>
<evidence type="ECO:0000256" key="1">
    <source>
        <dbReference type="SAM" id="Phobius"/>
    </source>
</evidence>
<evidence type="ECO:0000313" key="3">
    <source>
        <dbReference type="Proteomes" id="UP000308038"/>
    </source>
</evidence>
<dbReference type="RefSeq" id="WP_136451144.1">
    <property type="nucleotide sequence ID" value="NZ_SSTI01000004.1"/>
</dbReference>
<name>A0ABY2QKZ6_9SPHN</name>
<sequence>MTLDHVPGAAKASVDILSFGVAVGTVTQLLPHLAALLTIIWTVIRIFETDTVRELLGRVRKGEKIDG</sequence>
<feature type="transmembrane region" description="Helical" evidence="1">
    <location>
        <begin position="29"/>
        <end position="47"/>
    </location>
</feature>
<gene>
    <name evidence="2" type="ORF">E5988_06350</name>
</gene>
<accession>A0ABY2QKZ6</accession>
<organism evidence="2 3">
    <name type="scientific">Sphingomonas olei</name>
    <dbReference type="NCBI Taxonomy" id="1886787"/>
    <lineage>
        <taxon>Bacteria</taxon>
        <taxon>Pseudomonadati</taxon>
        <taxon>Pseudomonadota</taxon>
        <taxon>Alphaproteobacteria</taxon>
        <taxon>Sphingomonadales</taxon>
        <taxon>Sphingomonadaceae</taxon>
        <taxon>Sphingomonas</taxon>
    </lineage>
</organism>
<keyword evidence="1" id="KW-0812">Transmembrane</keyword>
<keyword evidence="1" id="KW-1133">Transmembrane helix</keyword>
<dbReference type="Proteomes" id="UP000308038">
    <property type="component" value="Unassembled WGS sequence"/>
</dbReference>
<evidence type="ECO:0000313" key="2">
    <source>
        <dbReference type="EMBL" id="THG40448.1"/>
    </source>
</evidence>
<keyword evidence="3" id="KW-1185">Reference proteome</keyword>
<keyword evidence="1" id="KW-0472">Membrane</keyword>
<reference evidence="2 3" key="1">
    <citation type="submission" date="2019-04" db="EMBL/GenBank/DDBJ databases">
        <title>Microbes associate with the intestines of laboratory mice.</title>
        <authorList>
            <person name="Navarre W."/>
            <person name="Wong E."/>
            <person name="Huang K.C."/>
            <person name="Tropini C."/>
            <person name="Ng K."/>
            <person name="Yu B."/>
        </authorList>
    </citation>
    <scope>NUCLEOTIDE SEQUENCE [LARGE SCALE GENOMIC DNA]</scope>
    <source>
        <strain evidence="2 3">NM83_B4-11</strain>
    </source>
</reference>